<evidence type="ECO:0000313" key="3">
    <source>
        <dbReference type="EMBL" id="OGZ01723.1"/>
    </source>
</evidence>
<dbReference type="NCBIfam" id="TIGR00079">
    <property type="entry name" value="pept_deformyl"/>
    <property type="match status" value="1"/>
</dbReference>
<sequence length="177" mass="19947">MGEKILTVHEVKDEKFLRRKAAAFDFAKFRRAEIGALIARMKRTMRRANGVGLSANQIGLDAAMFVAEVPDGQGGRKFYAIFNPRIEKIVPEQVVKEEGCLSVPRAYGEVSRHERITISGLDRNGKPIKVKAWGLLARVFQHEIDHLNGKLFIDRAKQVRTVPVAEALARREKSARQ</sequence>
<dbReference type="CDD" id="cd00487">
    <property type="entry name" value="Pep_deformylase"/>
    <property type="match status" value="1"/>
</dbReference>
<dbReference type="PANTHER" id="PTHR10458">
    <property type="entry name" value="PEPTIDE DEFORMYLASE"/>
    <property type="match status" value="1"/>
</dbReference>
<dbReference type="STRING" id="1798652.A3A43_00935"/>
<protein>
    <recommendedName>
        <fullName evidence="2">Peptide deformylase</fullName>
        <shortName evidence="2">PDF</shortName>
        <ecNumber evidence="2">3.5.1.88</ecNumber>
    </recommendedName>
    <alternativeName>
        <fullName evidence="2">Polypeptide deformylase</fullName>
    </alternativeName>
</protein>
<comment type="similarity">
    <text evidence="1 2">Belongs to the polypeptide deformylase family.</text>
</comment>
<comment type="caution">
    <text evidence="3">The sequence shown here is derived from an EMBL/GenBank/DDBJ whole genome shotgun (WGS) entry which is preliminary data.</text>
</comment>
<keyword evidence="2" id="KW-0479">Metal-binding</keyword>
<dbReference type="HAMAP" id="MF_00163">
    <property type="entry name" value="Pep_deformylase"/>
    <property type="match status" value="1"/>
</dbReference>
<dbReference type="GO" id="GO:0046872">
    <property type="term" value="F:metal ion binding"/>
    <property type="evidence" value="ECO:0007669"/>
    <property type="project" value="UniProtKB-KW"/>
</dbReference>
<feature type="binding site" evidence="2">
    <location>
        <position position="100"/>
    </location>
    <ligand>
        <name>Fe cation</name>
        <dbReference type="ChEBI" id="CHEBI:24875"/>
    </ligand>
</feature>
<comment type="cofactor">
    <cofactor evidence="2">
        <name>Fe(2+)</name>
        <dbReference type="ChEBI" id="CHEBI:29033"/>
    </cofactor>
    <text evidence="2">Binds 1 Fe(2+) ion.</text>
</comment>
<dbReference type="Pfam" id="PF01327">
    <property type="entry name" value="Pep_deformylase"/>
    <property type="match status" value="1"/>
</dbReference>
<dbReference type="NCBIfam" id="NF001159">
    <property type="entry name" value="PRK00150.1-3"/>
    <property type="match status" value="1"/>
</dbReference>
<keyword evidence="2" id="KW-0378">Hydrolase</keyword>
<dbReference type="PIRSF" id="PIRSF004749">
    <property type="entry name" value="Pep_def"/>
    <property type="match status" value="1"/>
</dbReference>
<dbReference type="EC" id="3.5.1.88" evidence="2"/>
<dbReference type="AlphaFoldDB" id="A0A1G2CJZ3"/>
<proteinExistence type="inferred from homology"/>
<dbReference type="Gene3D" id="3.90.45.10">
    <property type="entry name" value="Peptide deformylase"/>
    <property type="match status" value="1"/>
</dbReference>
<feature type="binding site" evidence="2">
    <location>
        <position position="142"/>
    </location>
    <ligand>
        <name>Fe cation</name>
        <dbReference type="ChEBI" id="CHEBI:24875"/>
    </ligand>
</feature>
<keyword evidence="2" id="KW-0408">Iron</keyword>
<evidence type="ECO:0000256" key="2">
    <source>
        <dbReference type="HAMAP-Rule" id="MF_00163"/>
    </source>
</evidence>
<feature type="active site" evidence="2">
    <location>
        <position position="143"/>
    </location>
</feature>
<organism evidence="3 4">
    <name type="scientific">Candidatus Liptonbacteria bacterium RIFCSPLOWO2_01_FULL_56_20</name>
    <dbReference type="NCBI Taxonomy" id="1798652"/>
    <lineage>
        <taxon>Bacteria</taxon>
        <taxon>Candidatus Liptoniibacteriota</taxon>
    </lineage>
</organism>
<dbReference type="PANTHER" id="PTHR10458:SF22">
    <property type="entry name" value="PEPTIDE DEFORMYLASE"/>
    <property type="match status" value="1"/>
</dbReference>
<dbReference type="InterPro" id="IPR023635">
    <property type="entry name" value="Peptide_deformylase"/>
</dbReference>
<dbReference type="SUPFAM" id="SSF56420">
    <property type="entry name" value="Peptide deformylase"/>
    <property type="match status" value="1"/>
</dbReference>
<dbReference type="PRINTS" id="PR01576">
    <property type="entry name" value="PDEFORMYLASE"/>
</dbReference>
<evidence type="ECO:0000313" key="4">
    <source>
        <dbReference type="Proteomes" id="UP000178495"/>
    </source>
</evidence>
<comment type="function">
    <text evidence="2">Removes the formyl group from the N-terminal Met of newly synthesized proteins. Requires at least a dipeptide for an efficient rate of reaction. N-terminal L-methionine is a prerequisite for activity but the enzyme has broad specificity at other positions.</text>
</comment>
<accession>A0A1G2CJZ3</accession>
<comment type="catalytic activity">
    <reaction evidence="2">
        <text>N-terminal N-formyl-L-methionyl-[peptide] + H2O = N-terminal L-methionyl-[peptide] + formate</text>
        <dbReference type="Rhea" id="RHEA:24420"/>
        <dbReference type="Rhea" id="RHEA-COMP:10639"/>
        <dbReference type="Rhea" id="RHEA-COMP:10640"/>
        <dbReference type="ChEBI" id="CHEBI:15377"/>
        <dbReference type="ChEBI" id="CHEBI:15740"/>
        <dbReference type="ChEBI" id="CHEBI:49298"/>
        <dbReference type="ChEBI" id="CHEBI:64731"/>
        <dbReference type="EC" id="3.5.1.88"/>
    </reaction>
</comment>
<dbReference type="InterPro" id="IPR036821">
    <property type="entry name" value="Peptide_deformylase_sf"/>
</dbReference>
<gene>
    <name evidence="2" type="primary">def</name>
    <name evidence="3" type="ORF">A3A43_00935</name>
</gene>
<reference evidence="3 4" key="1">
    <citation type="journal article" date="2016" name="Nat. Commun.">
        <title>Thousands of microbial genomes shed light on interconnected biogeochemical processes in an aquifer system.</title>
        <authorList>
            <person name="Anantharaman K."/>
            <person name="Brown C.T."/>
            <person name="Hug L.A."/>
            <person name="Sharon I."/>
            <person name="Castelle C.J."/>
            <person name="Probst A.J."/>
            <person name="Thomas B.C."/>
            <person name="Singh A."/>
            <person name="Wilkins M.J."/>
            <person name="Karaoz U."/>
            <person name="Brodie E.L."/>
            <person name="Williams K.H."/>
            <person name="Hubbard S.S."/>
            <person name="Banfield J.F."/>
        </authorList>
    </citation>
    <scope>NUCLEOTIDE SEQUENCE [LARGE SCALE GENOMIC DNA]</scope>
</reference>
<evidence type="ECO:0000256" key="1">
    <source>
        <dbReference type="ARBA" id="ARBA00010759"/>
    </source>
</evidence>
<dbReference type="Proteomes" id="UP000178495">
    <property type="component" value="Unassembled WGS sequence"/>
</dbReference>
<dbReference type="GO" id="GO:0042586">
    <property type="term" value="F:peptide deformylase activity"/>
    <property type="evidence" value="ECO:0007669"/>
    <property type="project" value="UniProtKB-UniRule"/>
</dbReference>
<name>A0A1G2CJZ3_9BACT</name>
<dbReference type="GO" id="GO:0006412">
    <property type="term" value="P:translation"/>
    <property type="evidence" value="ECO:0007669"/>
    <property type="project" value="UniProtKB-UniRule"/>
</dbReference>
<dbReference type="EMBL" id="MHLC01000005">
    <property type="protein sequence ID" value="OGZ01723.1"/>
    <property type="molecule type" value="Genomic_DNA"/>
</dbReference>
<feature type="binding site" evidence="2">
    <location>
        <position position="146"/>
    </location>
    <ligand>
        <name>Fe cation</name>
        <dbReference type="ChEBI" id="CHEBI:24875"/>
    </ligand>
</feature>
<keyword evidence="2" id="KW-0648">Protein biosynthesis</keyword>